<evidence type="ECO:0000256" key="4">
    <source>
        <dbReference type="ARBA" id="ARBA00022695"/>
    </source>
</evidence>
<keyword evidence="2" id="KW-0240">DNA-directed RNA polymerase</keyword>
<evidence type="ECO:0000256" key="6">
    <source>
        <dbReference type="ARBA" id="ARBA00023082"/>
    </source>
</evidence>
<dbReference type="Gene3D" id="1.10.10.60">
    <property type="entry name" value="Homeodomain-like"/>
    <property type="match status" value="1"/>
</dbReference>
<keyword evidence="4" id="KW-0548">Nucleotidyltransferase</keyword>
<keyword evidence="6" id="KW-0731">Sigma factor</keyword>
<organism evidence="12 13">
    <name type="scientific">Peribacillus deserti</name>
    <dbReference type="NCBI Taxonomy" id="673318"/>
    <lineage>
        <taxon>Bacteria</taxon>
        <taxon>Bacillati</taxon>
        <taxon>Bacillota</taxon>
        <taxon>Bacilli</taxon>
        <taxon>Bacillales</taxon>
        <taxon>Bacillaceae</taxon>
        <taxon>Peribacillus</taxon>
    </lineage>
</organism>
<dbReference type="GO" id="GO:0000428">
    <property type="term" value="C:DNA-directed RNA polymerase complex"/>
    <property type="evidence" value="ECO:0007669"/>
    <property type="project" value="UniProtKB-KW"/>
</dbReference>
<dbReference type="GO" id="GO:0016987">
    <property type="term" value="F:sigma factor activity"/>
    <property type="evidence" value="ECO:0007669"/>
    <property type="project" value="UniProtKB-KW"/>
</dbReference>
<dbReference type="GO" id="GO:0001216">
    <property type="term" value="F:DNA-binding transcription activator activity"/>
    <property type="evidence" value="ECO:0007669"/>
    <property type="project" value="InterPro"/>
</dbReference>
<comment type="caution">
    <text evidence="12">The sequence shown here is derived from an EMBL/GenBank/DDBJ whole genome shotgun (WGS) entry which is preliminary data.</text>
</comment>
<evidence type="ECO:0000313" key="13">
    <source>
        <dbReference type="Proteomes" id="UP000234748"/>
    </source>
</evidence>
<dbReference type="PROSITE" id="PS50044">
    <property type="entry name" value="SIGMA54_3"/>
    <property type="match status" value="1"/>
</dbReference>
<protein>
    <submittedName>
        <fullName evidence="12">RNA polymerase sigma-54 factor</fullName>
    </submittedName>
</protein>
<evidence type="ECO:0000259" key="10">
    <source>
        <dbReference type="Pfam" id="PF04552"/>
    </source>
</evidence>
<dbReference type="Pfam" id="PF04963">
    <property type="entry name" value="Sigma54_CBD"/>
    <property type="match status" value="1"/>
</dbReference>
<proteinExistence type="inferred from homology"/>
<keyword evidence="13" id="KW-1185">Reference proteome</keyword>
<dbReference type="AlphaFoldDB" id="A0A2N5M3U8"/>
<dbReference type="PROSITE" id="PS00717">
    <property type="entry name" value="SIGMA54_1"/>
    <property type="match status" value="1"/>
</dbReference>
<keyword evidence="8" id="KW-0804">Transcription</keyword>
<evidence type="ECO:0000256" key="8">
    <source>
        <dbReference type="ARBA" id="ARBA00023163"/>
    </source>
</evidence>
<reference evidence="12 13" key="1">
    <citation type="submission" date="2017-11" db="EMBL/GenBank/DDBJ databases">
        <title>Comparitive Functional Genomics of Dry Heat Resistant strains isolated from the Viking Spacecraft.</title>
        <authorList>
            <person name="Seuylemezian A."/>
            <person name="Cooper K."/>
            <person name="Vaishampayan P."/>
        </authorList>
    </citation>
    <scope>NUCLEOTIDE SEQUENCE [LARGE SCALE GENOMIC DNA]</scope>
    <source>
        <strain evidence="12 13">V1-29</strain>
    </source>
</reference>
<accession>A0A2N5M3U8</accession>
<feature type="region of interest" description="Disordered" evidence="9">
    <location>
        <begin position="50"/>
        <end position="70"/>
    </location>
</feature>
<evidence type="ECO:0000256" key="5">
    <source>
        <dbReference type="ARBA" id="ARBA00023015"/>
    </source>
</evidence>
<dbReference type="Pfam" id="PF04552">
    <property type="entry name" value="Sigma54_DBD"/>
    <property type="match status" value="1"/>
</dbReference>
<evidence type="ECO:0000256" key="1">
    <source>
        <dbReference type="ARBA" id="ARBA00008798"/>
    </source>
</evidence>
<sequence>MELRNGLFQQQSLKLSMTQELSQAIALLQYTSQELAAYLEEKAAENPLVSIDSSPDGSFSDRMKRKSSMRAPREKDAKYWLEQIGSQSVSLSDYLKWQLSLYSLDHIEKKVMHCLILNLDQNGYLRASLDDVAGLAGCGIPVVENCLQELQRLEPAGIGARNLQECLLLQAQRMGHEMKHAKLILKEHFLLFAEKKWKELARKLGISLRDIQDVQDYVLTFNPRPGASFHQEKASYVVPDVKVEYRDGGLRVRLLENQSYQWNLNQSYYDALKAYKDQGVDKFIQEKWQEFQWISRSLQQRKETILKVTKLIVDKQAQCFIKGLSELKPMTMRELAEELGIHESTVSRTVREKYVQAPFGTVELRAFFTSNLQSVSAEDISAASAKKELQLLIDNEDKLKPLSDQDISDILKKEKGIILSRRTVAKYRDQLNIPSSSKRKRYS</sequence>
<comment type="similarity">
    <text evidence="1">Belongs to the sigma-54 factor family.</text>
</comment>
<dbReference type="InterPro" id="IPR007046">
    <property type="entry name" value="RNA_pol_sigma_54_core-bd"/>
</dbReference>
<dbReference type="Pfam" id="PF00309">
    <property type="entry name" value="Sigma54_AID"/>
    <property type="match status" value="1"/>
</dbReference>
<dbReference type="NCBIfam" id="TIGR02395">
    <property type="entry name" value="rpoN_sigma"/>
    <property type="match status" value="1"/>
</dbReference>
<dbReference type="PANTHER" id="PTHR32248:SF4">
    <property type="entry name" value="RNA POLYMERASE SIGMA-54 FACTOR"/>
    <property type="match status" value="1"/>
</dbReference>
<feature type="domain" description="RNA polymerase sigma factor 54 DNA-binding" evidence="10">
    <location>
        <begin position="282"/>
        <end position="441"/>
    </location>
</feature>
<dbReference type="Proteomes" id="UP000234748">
    <property type="component" value="Unassembled WGS sequence"/>
</dbReference>
<dbReference type="Gene3D" id="1.10.10.1330">
    <property type="entry name" value="RNA polymerase sigma-54 factor, core-binding domain"/>
    <property type="match status" value="1"/>
</dbReference>
<evidence type="ECO:0000256" key="7">
    <source>
        <dbReference type="ARBA" id="ARBA00023125"/>
    </source>
</evidence>
<feature type="domain" description="RNA polymerase sigma factor 54 core-binding" evidence="11">
    <location>
        <begin position="81"/>
        <end position="268"/>
    </location>
</feature>
<evidence type="ECO:0000256" key="2">
    <source>
        <dbReference type="ARBA" id="ARBA00022478"/>
    </source>
</evidence>
<dbReference type="OrthoDB" id="9814402at2"/>
<keyword evidence="7" id="KW-0238">DNA-binding</keyword>
<dbReference type="PANTHER" id="PTHR32248">
    <property type="entry name" value="RNA POLYMERASE SIGMA-54 FACTOR"/>
    <property type="match status" value="1"/>
</dbReference>
<name>A0A2N5M3U8_9BACI</name>
<dbReference type="InterPro" id="IPR007634">
    <property type="entry name" value="RNA_pol_sigma_54_DNA-bd"/>
</dbReference>
<keyword evidence="3" id="KW-0808">Transferase</keyword>
<dbReference type="InterPro" id="IPR000394">
    <property type="entry name" value="RNA_pol_sigma_54"/>
</dbReference>
<gene>
    <name evidence="12" type="primary">rpoN</name>
    <name evidence="12" type="ORF">CUU66_15420</name>
</gene>
<dbReference type="GO" id="GO:0016779">
    <property type="term" value="F:nucleotidyltransferase activity"/>
    <property type="evidence" value="ECO:0007669"/>
    <property type="project" value="UniProtKB-KW"/>
</dbReference>
<dbReference type="RefSeq" id="WP_101643704.1">
    <property type="nucleotide sequence ID" value="NZ_PGUY01000047.1"/>
</dbReference>
<dbReference type="InterPro" id="IPR038709">
    <property type="entry name" value="RpoN_core-bd_sf"/>
</dbReference>
<dbReference type="PRINTS" id="PR00045">
    <property type="entry name" value="SIGMA54FCT"/>
</dbReference>
<dbReference type="PIRSF" id="PIRSF000774">
    <property type="entry name" value="RpoN"/>
    <property type="match status" value="1"/>
</dbReference>
<dbReference type="GO" id="GO:0003677">
    <property type="term" value="F:DNA binding"/>
    <property type="evidence" value="ECO:0007669"/>
    <property type="project" value="UniProtKB-KW"/>
</dbReference>
<dbReference type="GO" id="GO:0006352">
    <property type="term" value="P:DNA-templated transcription initiation"/>
    <property type="evidence" value="ECO:0007669"/>
    <property type="project" value="InterPro"/>
</dbReference>
<evidence type="ECO:0000256" key="9">
    <source>
        <dbReference type="SAM" id="MobiDB-lite"/>
    </source>
</evidence>
<dbReference type="EMBL" id="PGUY01000047">
    <property type="protein sequence ID" value="PLT29037.1"/>
    <property type="molecule type" value="Genomic_DNA"/>
</dbReference>
<evidence type="ECO:0000259" key="11">
    <source>
        <dbReference type="Pfam" id="PF04963"/>
    </source>
</evidence>
<evidence type="ECO:0000256" key="3">
    <source>
        <dbReference type="ARBA" id="ARBA00022679"/>
    </source>
</evidence>
<dbReference type="PROSITE" id="PS00718">
    <property type="entry name" value="SIGMA54_2"/>
    <property type="match status" value="1"/>
</dbReference>
<keyword evidence="5" id="KW-0805">Transcription regulation</keyword>
<evidence type="ECO:0000313" key="12">
    <source>
        <dbReference type="EMBL" id="PLT29037.1"/>
    </source>
</evidence>